<name>A0A2M4DPB1_ANODA</name>
<sequence>MSMLAAASAAASGASSGSSCETGSPTVQRRSPSNGNAMDRPAITMPVLPPPARRRLKGGGGGICDQLPPDLPAGFDYQPTPSNGTPSTSTGTNGIGVRVPVHPPLAYRRSRRKTVLRNRSPTLSPIHESGLSNPTSPLPCRHVCAPSSATASSGSTNNLLIHSHDGGGASVGASFQVATTGYTDQSP</sequence>
<evidence type="ECO:0000313" key="2">
    <source>
        <dbReference type="EMBL" id="MBW79355.1"/>
    </source>
</evidence>
<dbReference type="VEuPathDB" id="VectorBase:ADAC010333"/>
<dbReference type="VEuPathDB" id="VectorBase:ADAR2_002802"/>
<feature type="region of interest" description="Disordered" evidence="1">
    <location>
        <begin position="1"/>
        <end position="134"/>
    </location>
</feature>
<feature type="compositionally biased region" description="Polar residues" evidence="1">
    <location>
        <begin position="20"/>
        <end position="36"/>
    </location>
</feature>
<dbReference type="AlphaFoldDB" id="A0A2M4DPB1"/>
<accession>A0A2M4DPB1</accession>
<feature type="compositionally biased region" description="Low complexity" evidence="1">
    <location>
        <begin position="79"/>
        <end position="92"/>
    </location>
</feature>
<protein>
    <submittedName>
        <fullName evidence="2">Putative secreted protein</fullName>
    </submittedName>
</protein>
<organism evidence="2">
    <name type="scientific">Anopheles darlingi</name>
    <name type="common">Mosquito</name>
    <dbReference type="NCBI Taxonomy" id="43151"/>
    <lineage>
        <taxon>Eukaryota</taxon>
        <taxon>Metazoa</taxon>
        <taxon>Ecdysozoa</taxon>
        <taxon>Arthropoda</taxon>
        <taxon>Hexapoda</taxon>
        <taxon>Insecta</taxon>
        <taxon>Pterygota</taxon>
        <taxon>Neoptera</taxon>
        <taxon>Endopterygota</taxon>
        <taxon>Diptera</taxon>
        <taxon>Nematocera</taxon>
        <taxon>Culicoidea</taxon>
        <taxon>Culicidae</taxon>
        <taxon>Anophelinae</taxon>
        <taxon>Anopheles</taxon>
    </lineage>
</organism>
<feature type="compositionally biased region" description="Low complexity" evidence="1">
    <location>
        <begin position="1"/>
        <end position="19"/>
    </location>
</feature>
<evidence type="ECO:0000256" key="1">
    <source>
        <dbReference type="SAM" id="MobiDB-lite"/>
    </source>
</evidence>
<reference evidence="2" key="1">
    <citation type="submission" date="2018-01" db="EMBL/GenBank/DDBJ databases">
        <title>An insight into the sialome of Amazonian anophelines.</title>
        <authorList>
            <person name="Ribeiro J.M."/>
            <person name="Scarpassa V."/>
            <person name="Calvo E."/>
        </authorList>
    </citation>
    <scope>NUCLEOTIDE SEQUENCE</scope>
</reference>
<dbReference type="EMBL" id="GGFL01015177">
    <property type="protein sequence ID" value="MBW79355.1"/>
    <property type="molecule type" value="Transcribed_RNA"/>
</dbReference>
<proteinExistence type="predicted"/>